<evidence type="ECO:0000256" key="7">
    <source>
        <dbReference type="ARBA" id="ARBA00022958"/>
    </source>
</evidence>
<dbReference type="NCBIfam" id="NF010606">
    <property type="entry name" value="PRK14002.1"/>
    <property type="match status" value="1"/>
</dbReference>
<dbReference type="GO" id="GO:0005886">
    <property type="term" value="C:plasma membrane"/>
    <property type="evidence" value="ECO:0007669"/>
    <property type="project" value="UniProtKB-SubCell"/>
</dbReference>
<evidence type="ECO:0000256" key="4">
    <source>
        <dbReference type="ARBA" id="ARBA00022692"/>
    </source>
</evidence>
<keyword evidence="7 11" id="KW-0630">Potassium</keyword>
<evidence type="ECO:0000256" key="9">
    <source>
        <dbReference type="ARBA" id="ARBA00023065"/>
    </source>
</evidence>
<evidence type="ECO:0000256" key="2">
    <source>
        <dbReference type="ARBA" id="ARBA00022475"/>
    </source>
</evidence>
<evidence type="ECO:0000256" key="1">
    <source>
        <dbReference type="ARBA" id="ARBA00022448"/>
    </source>
</evidence>
<gene>
    <name evidence="11" type="primary">kdpC</name>
    <name evidence="12" type="ORF">HNP25_003093</name>
</gene>
<comment type="similarity">
    <text evidence="11">Belongs to the KdpC family.</text>
</comment>
<evidence type="ECO:0000256" key="10">
    <source>
        <dbReference type="ARBA" id="ARBA00023136"/>
    </source>
</evidence>
<evidence type="ECO:0000256" key="6">
    <source>
        <dbReference type="ARBA" id="ARBA00022840"/>
    </source>
</evidence>
<keyword evidence="13" id="KW-1185">Reference proteome</keyword>
<organism evidence="12 13">
    <name type="scientific">Arcicella rosea</name>
    <dbReference type="NCBI Taxonomy" id="502909"/>
    <lineage>
        <taxon>Bacteria</taxon>
        <taxon>Pseudomonadati</taxon>
        <taxon>Bacteroidota</taxon>
        <taxon>Cytophagia</taxon>
        <taxon>Cytophagales</taxon>
        <taxon>Flectobacillaceae</taxon>
        <taxon>Arcicella</taxon>
    </lineage>
</organism>
<keyword evidence="6 11" id="KW-0067">ATP-binding</keyword>
<accession>A0A841EVU7</accession>
<keyword evidence="10 11" id="KW-0472">Membrane</keyword>
<evidence type="ECO:0000256" key="5">
    <source>
        <dbReference type="ARBA" id="ARBA00022741"/>
    </source>
</evidence>
<comment type="subcellular location">
    <subcellularLocation>
        <location evidence="11">Cell membrane</location>
        <topology evidence="11">Single-pass membrane protein</topology>
    </subcellularLocation>
</comment>
<dbReference type="Pfam" id="PF02669">
    <property type="entry name" value="KdpC"/>
    <property type="match status" value="1"/>
</dbReference>
<evidence type="ECO:0000313" key="13">
    <source>
        <dbReference type="Proteomes" id="UP000524404"/>
    </source>
</evidence>
<dbReference type="Proteomes" id="UP000524404">
    <property type="component" value="Unassembled WGS sequence"/>
</dbReference>
<dbReference type="NCBIfam" id="TIGR00681">
    <property type="entry name" value="kdpC"/>
    <property type="match status" value="1"/>
</dbReference>
<keyword evidence="9 11" id="KW-0406">Ion transport</keyword>
<evidence type="ECO:0000256" key="8">
    <source>
        <dbReference type="ARBA" id="ARBA00022989"/>
    </source>
</evidence>
<comment type="caution">
    <text evidence="12">The sequence shown here is derived from an EMBL/GenBank/DDBJ whole genome shotgun (WGS) entry which is preliminary data.</text>
</comment>
<comment type="function">
    <text evidence="11">Part of the high-affinity ATP-driven potassium transport (or Kdp) system, which catalyzes the hydrolysis of ATP coupled with the electrogenic transport of potassium into the cytoplasm. This subunit acts as a catalytic chaperone that increases the ATP-binding affinity of the ATP-hydrolyzing subunit KdpB by the formation of a transient KdpB/KdpC/ATP ternary complex.</text>
</comment>
<comment type="subunit">
    <text evidence="11">The system is composed of three essential subunits: KdpA, KdpB and KdpC.</text>
</comment>
<dbReference type="InterPro" id="IPR003820">
    <property type="entry name" value="KdpC"/>
</dbReference>
<sequence>MKTQFFPALKLTLLCVLLFAFVYPLIVLGFAQFAPDKGKVTFVEYKGKVVGAANIGQKFDQDQYFNSRPSAVSYNAAGSGGSNKGTTNPDYLAQVQARIDTFLVHNPTVTKAEIPSELVTASGSGLDPHISPKAALVQVDRIAKIRHLPKDKLIALVNAQTEKPLLGLFGTEKVNVLKLNIALEAVSLEQ</sequence>
<keyword evidence="8 11" id="KW-1133">Transmembrane helix</keyword>
<dbReference type="GO" id="GO:0005524">
    <property type="term" value="F:ATP binding"/>
    <property type="evidence" value="ECO:0007669"/>
    <property type="project" value="UniProtKB-UniRule"/>
</dbReference>
<keyword evidence="2 11" id="KW-1003">Cell membrane</keyword>
<keyword evidence="4 11" id="KW-0812">Transmembrane</keyword>
<name>A0A841EVU7_9BACT</name>
<dbReference type="RefSeq" id="WP_184135407.1">
    <property type="nucleotide sequence ID" value="NZ_JACHKT010000023.1"/>
</dbReference>
<protein>
    <recommendedName>
        <fullName evidence="11">Potassium-transporting ATPase KdpC subunit</fullName>
    </recommendedName>
    <alternativeName>
        <fullName evidence="11">ATP phosphohydrolase [potassium-transporting] C chain</fullName>
    </alternativeName>
    <alternativeName>
        <fullName evidence="11">Potassium-binding and translocating subunit C</fullName>
    </alternativeName>
    <alternativeName>
        <fullName evidence="11">Potassium-translocating ATPase C chain</fullName>
    </alternativeName>
</protein>
<evidence type="ECO:0000313" key="12">
    <source>
        <dbReference type="EMBL" id="MBB6004430.1"/>
    </source>
</evidence>
<dbReference type="GO" id="GO:0008556">
    <property type="term" value="F:P-type potassium transmembrane transporter activity"/>
    <property type="evidence" value="ECO:0007669"/>
    <property type="project" value="InterPro"/>
</dbReference>
<proteinExistence type="inferred from homology"/>
<evidence type="ECO:0000256" key="3">
    <source>
        <dbReference type="ARBA" id="ARBA00022538"/>
    </source>
</evidence>
<keyword evidence="5 11" id="KW-0547">Nucleotide-binding</keyword>
<dbReference type="PANTHER" id="PTHR30042">
    <property type="entry name" value="POTASSIUM-TRANSPORTING ATPASE C CHAIN"/>
    <property type="match status" value="1"/>
</dbReference>
<dbReference type="HAMAP" id="MF_00276">
    <property type="entry name" value="KdpC"/>
    <property type="match status" value="1"/>
</dbReference>
<dbReference type="AlphaFoldDB" id="A0A841EVU7"/>
<dbReference type="EMBL" id="JACHKT010000023">
    <property type="protein sequence ID" value="MBB6004430.1"/>
    <property type="molecule type" value="Genomic_DNA"/>
</dbReference>
<dbReference type="PIRSF" id="PIRSF001296">
    <property type="entry name" value="K_ATPase_KdpC"/>
    <property type="match status" value="1"/>
</dbReference>
<evidence type="ECO:0000256" key="11">
    <source>
        <dbReference type="HAMAP-Rule" id="MF_00276"/>
    </source>
</evidence>
<keyword evidence="3 11" id="KW-0633">Potassium transport</keyword>
<reference evidence="12 13" key="1">
    <citation type="submission" date="2020-08" db="EMBL/GenBank/DDBJ databases">
        <title>Functional genomics of gut bacteria from endangered species of beetles.</title>
        <authorList>
            <person name="Carlos-Shanley C."/>
        </authorList>
    </citation>
    <scope>NUCLEOTIDE SEQUENCE [LARGE SCALE GENOMIC DNA]</scope>
    <source>
        <strain evidence="12 13">S00070</strain>
    </source>
</reference>
<dbReference type="PANTHER" id="PTHR30042:SF2">
    <property type="entry name" value="POTASSIUM-TRANSPORTING ATPASE KDPC SUBUNIT"/>
    <property type="match status" value="1"/>
</dbReference>
<dbReference type="NCBIfam" id="NF001454">
    <property type="entry name" value="PRK00315.1"/>
    <property type="match status" value="1"/>
</dbReference>
<keyword evidence="1 11" id="KW-0813">Transport</keyword>